<dbReference type="RefSeq" id="WP_209644873.1">
    <property type="nucleotide sequence ID" value="NZ_JAGINW010000001.1"/>
</dbReference>
<keyword evidence="2" id="KW-1185">Reference proteome</keyword>
<proteinExistence type="predicted"/>
<dbReference type="Proteomes" id="UP001519332">
    <property type="component" value="Unassembled WGS sequence"/>
</dbReference>
<evidence type="ECO:0000313" key="2">
    <source>
        <dbReference type="Proteomes" id="UP001519332"/>
    </source>
</evidence>
<organism evidence="1 2">
    <name type="scientific">Kibdelosporangium banguiense</name>
    <dbReference type="NCBI Taxonomy" id="1365924"/>
    <lineage>
        <taxon>Bacteria</taxon>
        <taxon>Bacillati</taxon>
        <taxon>Actinomycetota</taxon>
        <taxon>Actinomycetes</taxon>
        <taxon>Pseudonocardiales</taxon>
        <taxon>Pseudonocardiaceae</taxon>
        <taxon>Kibdelosporangium</taxon>
    </lineage>
</organism>
<reference evidence="1 2" key="1">
    <citation type="submission" date="2021-03" db="EMBL/GenBank/DDBJ databases">
        <title>Sequencing the genomes of 1000 actinobacteria strains.</title>
        <authorList>
            <person name="Klenk H.-P."/>
        </authorList>
    </citation>
    <scope>NUCLEOTIDE SEQUENCE [LARGE SCALE GENOMIC DNA]</scope>
    <source>
        <strain evidence="1 2">DSM 46670</strain>
    </source>
</reference>
<name>A0ABS4TTT3_9PSEU</name>
<evidence type="ECO:0000313" key="1">
    <source>
        <dbReference type="EMBL" id="MBP2327809.1"/>
    </source>
</evidence>
<gene>
    <name evidence="1" type="ORF">JOF56_008194</name>
</gene>
<accession>A0ABS4TTT3</accession>
<protein>
    <submittedName>
        <fullName evidence="1">Uncharacterized protein</fullName>
    </submittedName>
</protein>
<comment type="caution">
    <text evidence="1">The sequence shown here is derived from an EMBL/GenBank/DDBJ whole genome shotgun (WGS) entry which is preliminary data.</text>
</comment>
<sequence length="45" mass="4784">MERTLLPTSVCSASVKGPRLLRAVADGDAVETPGHYVPQFTVSRA</sequence>
<dbReference type="EMBL" id="JAGINW010000001">
    <property type="protein sequence ID" value="MBP2327809.1"/>
    <property type="molecule type" value="Genomic_DNA"/>
</dbReference>